<dbReference type="Proteomes" id="UP001144372">
    <property type="component" value="Unassembled WGS sequence"/>
</dbReference>
<protein>
    <recommendedName>
        <fullName evidence="4">Lipoprotein</fullName>
    </recommendedName>
</protein>
<proteinExistence type="predicted"/>
<evidence type="ECO:0000256" key="1">
    <source>
        <dbReference type="SAM" id="SignalP"/>
    </source>
</evidence>
<name>A0A9W6FSU4_9BACT</name>
<reference evidence="2" key="1">
    <citation type="submission" date="2022-12" db="EMBL/GenBank/DDBJ databases">
        <title>Reference genome sequencing for broad-spectrum identification of bacterial and archaeal isolates by mass spectrometry.</title>
        <authorList>
            <person name="Sekiguchi Y."/>
            <person name="Tourlousse D.M."/>
        </authorList>
    </citation>
    <scope>NUCLEOTIDE SEQUENCE</scope>
    <source>
        <strain evidence="2">ASRB1</strain>
    </source>
</reference>
<sequence length="231" mass="26595">MLKTLKLFLLLAVVSLLASCATVKGHVHDADFSAENLPLREVRVLVATDGSHGRDQIDQLIWECSRVFDEQVGIRFVPIEYISIQWEKRDPTSMLEKLFNAAEGHEFDLAIGFTRWNVGEGLMRNLMGAWEGCIDDTYRRYIIVKHLDRRTLLHEVGHAFIFSTQHSTAGLMMPVSFQLLPFIPVKLESLYFTQEDRREVLKNKWRDFSEIPVIAAREHTLAPGRRTGEDR</sequence>
<dbReference type="PROSITE" id="PS51257">
    <property type="entry name" value="PROKAR_LIPOPROTEIN"/>
    <property type="match status" value="1"/>
</dbReference>
<evidence type="ECO:0008006" key="4">
    <source>
        <dbReference type="Google" id="ProtNLM"/>
    </source>
</evidence>
<evidence type="ECO:0000313" key="2">
    <source>
        <dbReference type="EMBL" id="GLI34444.1"/>
    </source>
</evidence>
<accession>A0A9W6FSU4</accession>
<keyword evidence="1" id="KW-0732">Signal</keyword>
<dbReference type="AlphaFoldDB" id="A0A9W6FSU4"/>
<comment type="caution">
    <text evidence="2">The sequence shown here is derived from an EMBL/GenBank/DDBJ whole genome shotgun (WGS) entry which is preliminary data.</text>
</comment>
<dbReference type="RefSeq" id="WP_281793701.1">
    <property type="nucleotide sequence ID" value="NZ_BSDR01000001.1"/>
</dbReference>
<gene>
    <name evidence="2" type="ORF">DAMNIGENAA_18770</name>
</gene>
<feature type="chain" id="PRO_5040752794" description="Lipoprotein" evidence="1">
    <location>
        <begin position="21"/>
        <end position="231"/>
    </location>
</feature>
<feature type="signal peptide" evidence="1">
    <location>
        <begin position="1"/>
        <end position="20"/>
    </location>
</feature>
<evidence type="ECO:0000313" key="3">
    <source>
        <dbReference type="Proteomes" id="UP001144372"/>
    </source>
</evidence>
<organism evidence="2 3">
    <name type="scientific">Desulforhabdus amnigena</name>
    <dbReference type="NCBI Taxonomy" id="40218"/>
    <lineage>
        <taxon>Bacteria</taxon>
        <taxon>Pseudomonadati</taxon>
        <taxon>Thermodesulfobacteriota</taxon>
        <taxon>Syntrophobacteria</taxon>
        <taxon>Syntrophobacterales</taxon>
        <taxon>Syntrophobacteraceae</taxon>
        <taxon>Desulforhabdus</taxon>
    </lineage>
</organism>
<dbReference type="EMBL" id="BSDR01000001">
    <property type="protein sequence ID" value="GLI34444.1"/>
    <property type="molecule type" value="Genomic_DNA"/>
</dbReference>
<keyword evidence="3" id="KW-1185">Reference proteome</keyword>